<gene>
    <name evidence="2" type="ORF">ACFQKE_13690</name>
</gene>
<evidence type="ECO:0000256" key="1">
    <source>
        <dbReference type="SAM" id="Phobius"/>
    </source>
</evidence>
<feature type="transmembrane region" description="Helical" evidence="1">
    <location>
        <begin position="190"/>
        <end position="212"/>
    </location>
</feature>
<sequence length="252" mass="24729">MPHDSSDRRNALVSSQRRRWILTSTLLLGSTVLAAPVTAHGTAERTVGLAFPAVVAASVGASLLGGGLVFAAVDRLPRSRGAVPLLFLALGGLSLALALDGAPVGAGLGVAAGVGAVSIARGHAVTDCGACADAALGAVTLHRGLEGVVLATVYAADAALGLLGAAVLAVHAAVETAAVGSLYAGTRRYALVAVCLLQVGFVVGVAAGWGVVDAVSPAAEAGLLALVGGVLLAVGTREGYSRYAGRQPVYPV</sequence>
<reference evidence="2 3" key="1">
    <citation type="journal article" date="2019" name="Int. J. Syst. Evol. Microbiol.">
        <title>The Global Catalogue of Microorganisms (GCM) 10K type strain sequencing project: providing services to taxonomists for standard genome sequencing and annotation.</title>
        <authorList>
            <consortium name="The Broad Institute Genomics Platform"/>
            <consortium name="The Broad Institute Genome Sequencing Center for Infectious Disease"/>
            <person name="Wu L."/>
            <person name="Ma J."/>
        </authorList>
    </citation>
    <scope>NUCLEOTIDE SEQUENCE [LARGE SCALE GENOMIC DNA]</scope>
    <source>
        <strain evidence="2 3">GX21</strain>
    </source>
</reference>
<keyword evidence="1" id="KW-0472">Membrane</keyword>
<organism evidence="2 3">
    <name type="scientific">Haloplanus litoreus</name>
    <dbReference type="NCBI Taxonomy" id="767515"/>
    <lineage>
        <taxon>Archaea</taxon>
        <taxon>Methanobacteriati</taxon>
        <taxon>Methanobacteriota</taxon>
        <taxon>Stenosarchaea group</taxon>
        <taxon>Halobacteria</taxon>
        <taxon>Halobacteriales</taxon>
        <taxon>Haloferacaceae</taxon>
        <taxon>Haloplanus</taxon>
    </lineage>
</organism>
<evidence type="ECO:0008006" key="4">
    <source>
        <dbReference type="Google" id="ProtNLM"/>
    </source>
</evidence>
<dbReference type="AlphaFoldDB" id="A0ABD6A0Y1"/>
<dbReference type="Proteomes" id="UP001596434">
    <property type="component" value="Unassembled WGS sequence"/>
</dbReference>
<keyword evidence="1" id="KW-0812">Transmembrane</keyword>
<accession>A0ABD6A0Y1</accession>
<evidence type="ECO:0000313" key="2">
    <source>
        <dbReference type="EMBL" id="MFC7256335.1"/>
    </source>
</evidence>
<feature type="transmembrane region" description="Helical" evidence="1">
    <location>
        <begin position="82"/>
        <end position="99"/>
    </location>
</feature>
<feature type="transmembrane region" description="Helical" evidence="1">
    <location>
        <begin position="218"/>
        <end position="236"/>
    </location>
</feature>
<feature type="transmembrane region" description="Helical" evidence="1">
    <location>
        <begin position="158"/>
        <end position="183"/>
    </location>
</feature>
<protein>
    <recommendedName>
        <fullName evidence="4">Zinc transporter, ZIP family</fullName>
    </recommendedName>
</protein>
<dbReference type="RefSeq" id="WP_379705038.1">
    <property type="nucleotide sequence ID" value="NZ_JBHTAT010000001.1"/>
</dbReference>
<feature type="transmembrane region" description="Helical" evidence="1">
    <location>
        <begin position="50"/>
        <end position="70"/>
    </location>
</feature>
<comment type="caution">
    <text evidence="2">The sequence shown here is derived from an EMBL/GenBank/DDBJ whole genome shotgun (WGS) entry which is preliminary data.</text>
</comment>
<dbReference type="GeneID" id="96954722"/>
<dbReference type="EMBL" id="JBHTAT010000001">
    <property type="protein sequence ID" value="MFC7256335.1"/>
    <property type="molecule type" value="Genomic_DNA"/>
</dbReference>
<name>A0ABD6A0Y1_9EURY</name>
<evidence type="ECO:0000313" key="3">
    <source>
        <dbReference type="Proteomes" id="UP001596434"/>
    </source>
</evidence>
<keyword evidence="1" id="KW-1133">Transmembrane helix</keyword>
<proteinExistence type="predicted"/>
<keyword evidence="3" id="KW-1185">Reference proteome</keyword>